<name>A0A7C5Q2J6_AQUAO</name>
<gene>
    <name evidence="7" type="ORF">ENJ61_06050</name>
</gene>
<evidence type="ECO:0000256" key="1">
    <source>
        <dbReference type="ARBA" id="ARBA00022763"/>
    </source>
</evidence>
<evidence type="ECO:0000256" key="4">
    <source>
        <dbReference type="ARBA" id="ARBA00023239"/>
    </source>
</evidence>
<evidence type="ECO:0000256" key="6">
    <source>
        <dbReference type="ARBA" id="ARBA00023295"/>
    </source>
</evidence>
<comment type="caution">
    <text evidence="7">The sequence shown here is derived from an EMBL/GenBank/DDBJ whole genome shotgun (WGS) entry which is preliminary data.</text>
</comment>
<dbReference type="Proteomes" id="UP000885792">
    <property type="component" value="Unassembled WGS sequence"/>
</dbReference>
<dbReference type="Pfam" id="PF22175">
    <property type="entry name" value="Ogg-HhH"/>
    <property type="match status" value="1"/>
</dbReference>
<keyword evidence="1" id="KW-0227">DNA damage</keyword>
<proteinExistence type="predicted"/>
<dbReference type="SUPFAM" id="SSF48150">
    <property type="entry name" value="DNA-glycosylase"/>
    <property type="match status" value="1"/>
</dbReference>
<dbReference type="InterPro" id="IPR003265">
    <property type="entry name" value="HhH-GPD_domain"/>
</dbReference>
<dbReference type="GO" id="GO:0003906">
    <property type="term" value="F:DNA-(apurinic or apyrimidinic site) endonuclease activity"/>
    <property type="evidence" value="ECO:0007669"/>
    <property type="project" value="InterPro"/>
</dbReference>
<accession>A0A7C5Q2J6</accession>
<evidence type="ECO:0000256" key="5">
    <source>
        <dbReference type="ARBA" id="ARBA00023268"/>
    </source>
</evidence>
<keyword evidence="2" id="KW-0378">Hydrolase</keyword>
<evidence type="ECO:0000256" key="2">
    <source>
        <dbReference type="ARBA" id="ARBA00022801"/>
    </source>
</evidence>
<dbReference type="GO" id="GO:0016829">
    <property type="term" value="F:lyase activity"/>
    <property type="evidence" value="ECO:0007669"/>
    <property type="project" value="UniProtKB-KW"/>
</dbReference>
<protein>
    <submittedName>
        <fullName evidence="7">N-glycosylase</fullName>
    </submittedName>
</protein>
<dbReference type="InterPro" id="IPR012092">
    <property type="entry name" value="DNA_glyclase/AP_lyase_Ogg"/>
</dbReference>
<keyword evidence="6" id="KW-0326">Glycosidase</keyword>
<organism evidence="7">
    <name type="scientific">Aquifex aeolicus</name>
    <dbReference type="NCBI Taxonomy" id="63363"/>
    <lineage>
        <taxon>Bacteria</taxon>
        <taxon>Pseudomonadati</taxon>
        <taxon>Aquificota</taxon>
        <taxon>Aquificia</taxon>
        <taxon>Aquificales</taxon>
        <taxon>Aquificaceae</taxon>
        <taxon>Aquifex</taxon>
    </lineage>
</organism>
<evidence type="ECO:0000256" key="3">
    <source>
        <dbReference type="ARBA" id="ARBA00023204"/>
    </source>
</evidence>
<dbReference type="Gene3D" id="1.10.340.30">
    <property type="entry name" value="Hypothetical protein, domain 2"/>
    <property type="match status" value="1"/>
</dbReference>
<dbReference type="GO" id="GO:0016799">
    <property type="term" value="F:hydrolase activity, hydrolyzing N-glycosyl compounds"/>
    <property type="evidence" value="ECO:0007669"/>
    <property type="project" value="InterPro"/>
</dbReference>
<dbReference type="InterPro" id="IPR011257">
    <property type="entry name" value="DNA_glycosylase"/>
</dbReference>
<dbReference type="EMBL" id="DRNB01000216">
    <property type="protein sequence ID" value="HHJ64454.1"/>
    <property type="molecule type" value="Genomic_DNA"/>
</dbReference>
<reference evidence="7" key="1">
    <citation type="journal article" date="2020" name="mSystems">
        <title>Genome- and Community-Level Interaction Insights into Carbon Utilization and Element Cycling Functions of Hydrothermarchaeota in Hydrothermal Sediment.</title>
        <authorList>
            <person name="Zhou Z."/>
            <person name="Liu Y."/>
            <person name="Xu W."/>
            <person name="Pan J."/>
            <person name="Luo Z.H."/>
            <person name="Li M."/>
        </authorList>
    </citation>
    <scope>NUCLEOTIDE SEQUENCE [LARGE SCALE GENOMIC DNA]</scope>
    <source>
        <strain evidence="7">HyVt-501</strain>
    </source>
</reference>
<sequence length="172" mass="19922">MKTAAERLRRVIPRVAEHVRRRTEEFRTLGREGETLFDFRPFVDLVFETDLFSELCFCLLTANSSALMGLRIQASAGRGGFLKMDYEDLVALLSRHGHRFPEQRASRILKARERWESIEELLRSGESSPRLRELLADPRSEFKVEGLGYKEASHFLRNVGRPDVAIIDRHVH</sequence>
<feature type="non-terminal residue" evidence="7">
    <location>
        <position position="172"/>
    </location>
</feature>
<keyword evidence="4" id="KW-0456">Lyase</keyword>
<dbReference type="CDD" id="cd00056">
    <property type="entry name" value="ENDO3c"/>
    <property type="match status" value="1"/>
</dbReference>
<keyword evidence="5" id="KW-0511">Multifunctional enzyme</keyword>
<keyword evidence="3" id="KW-0234">DNA repair</keyword>
<evidence type="ECO:0000313" key="7">
    <source>
        <dbReference type="EMBL" id="HHJ64454.1"/>
    </source>
</evidence>
<dbReference type="AlphaFoldDB" id="A0A7C5Q2J6"/>
<dbReference type="GO" id="GO:0006284">
    <property type="term" value="P:base-excision repair"/>
    <property type="evidence" value="ECO:0007669"/>
    <property type="project" value="InterPro"/>
</dbReference>